<sequence>MTKKPEIKFILTLREWKKLDIKVSGLDDITLQEERAMDEIVSFLTYKGIYAILKIGSDIFDLDKEMLVKKQLDFLQKVLASKPKADDQK</sequence>
<evidence type="ECO:0000313" key="1">
    <source>
        <dbReference type="EMBL" id="DAE92687.1"/>
    </source>
</evidence>
<proteinExistence type="predicted"/>
<accession>A0A8S5RT84</accession>
<reference evidence="1" key="1">
    <citation type="journal article" date="2021" name="Proc. Natl. Acad. Sci. U.S.A.">
        <title>A Catalog of Tens of Thousands of Viruses from Human Metagenomes Reveals Hidden Associations with Chronic Diseases.</title>
        <authorList>
            <person name="Tisza M.J."/>
            <person name="Buck C.B."/>
        </authorList>
    </citation>
    <scope>NUCLEOTIDE SEQUENCE</scope>
    <source>
        <strain evidence="1">CtKN96</strain>
    </source>
</reference>
<protein>
    <submittedName>
        <fullName evidence="1">Uncharacterized protein</fullName>
    </submittedName>
</protein>
<name>A0A8S5RT84_9CAUD</name>
<organism evidence="1">
    <name type="scientific">Caudovirales sp. gcode 4</name>
    <dbReference type="NCBI Taxonomy" id="2838363"/>
    <lineage>
        <taxon>Viruses</taxon>
        <taxon>Duplodnaviria</taxon>
        <taxon>Heunggongvirae</taxon>
        <taxon>Uroviricota</taxon>
        <taxon>Caudoviricetes</taxon>
    </lineage>
</organism>
<dbReference type="EMBL" id="BK059153">
    <property type="protein sequence ID" value="DAE92687.1"/>
    <property type="molecule type" value="Genomic_DNA"/>
</dbReference>